<organism evidence="3 4">
    <name type="scientific">Clostridium neuense</name>
    <dbReference type="NCBI Taxonomy" id="1728934"/>
    <lineage>
        <taxon>Bacteria</taxon>
        <taxon>Bacillati</taxon>
        <taxon>Bacillota</taxon>
        <taxon>Clostridia</taxon>
        <taxon>Eubacteriales</taxon>
        <taxon>Clostridiaceae</taxon>
        <taxon>Clostridium</taxon>
    </lineage>
</organism>
<dbReference type="Gene3D" id="3.30.1180.10">
    <property type="match status" value="1"/>
</dbReference>
<name>A0ABW8THG7_9CLOT</name>
<gene>
    <name evidence="3" type="ORF">ACJDT4_07995</name>
</gene>
<dbReference type="Proteomes" id="UP001623592">
    <property type="component" value="Unassembled WGS sequence"/>
</dbReference>
<dbReference type="Gene3D" id="3.40.50.10170">
    <property type="match status" value="1"/>
</dbReference>
<comment type="caution">
    <text evidence="3">The sequence shown here is derived from an EMBL/GenBank/DDBJ whole genome shotgun (WGS) entry which is preliminary data.</text>
</comment>
<dbReference type="PANTHER" id="PTHR33434:SF3">
    <property type="entry name" value="DEGV DOMAIN-CONTAINING PROTEIN YITS"/>
    <property type="match status" value="1"/>
</dbReference>
<dbReference type="SUPFAM" id="SSF82549">
    <property type="entry name" value="DAK1/DegV-like"/>
    <property type="match status" value="1"/>
</dbReference>
<dbReference type="NCBIfam" id="TIGR00762">
    <property type="entry name" value="DegV"/>
    <property type="match status" value="1"/>
</dbReference>
<evidence type="ECO:0000313" key="4">
    <source>
        <dbReference type="Proteomes" id="UP001623592"/>
    </source>
</evidence>
<evidence type="ECO:0000313" key="3">
    <source>
        <dbReference type="EMBL" id="MFL0250364.1"/>
    </source>
</evidence>
<proteinExistence type="predicted"/>
<protein>
    <submittedName>
        <fullName evidence="3">DegV family protein</fullName>
    </submittedName>
</protein>
<keyword evidence="2" id="KW-0446">Lipid-binding</keyword>
<accession>A0ABW8THG7</accession>
<dbReference type="RefSeq" id="WP_406787035.1">
    <property type="nucleotide sequence ID" value="NZ_JBJIAA010000006.1"/>
</dbReference>
<dbReference type="PROSITE" id="PS51482">
    <property type="entry name" value="DEGV"/>
    <property type="match status" value="1"/>
</dbReference>
<evidence type="ECO:0000256" key="2">
    <source>
        <dbReference type="ARBA" id="ARBA00023121"/>
    </source>
</evidence>
<dbReference type="PANTHER" id="PTHR33434">
    <property type="entry name" value="DEGV DOMAIN-CONTAINING PROTEIN DR_1986-RELATED"/>
    <property type="match status" value="1"/>
</dbReference>
<dbReference type="Pfam" id="PF02645">
    <property type="entry name" value="DegV"/>
    <property type="match status" value="1"/>
</dbReference>
<reference evidence="3 4" key="1">
    <citation type="submission" date="2024-11" db="EMBL/GenBank/DDBJ databases">
        <authorList>
            <person name="Heng Y.C."/>
            <person name="Lim A.C.H."/>
            <person name="Lee J.K.Y."/>
            <person name="Kittelmann S."/>
        </authorList>
    </citation>
    <scope>NUCLEOTIDE SEQUENCE [LARGE SCALE GENOMIC DNA]</scope>
    <source>
        <strain evidence="3 4">WILCCON 0114</strain>
    </source>
</reference>
<dbReference type="EMBL" id="JBJIAA010000006">
    <property type="protein sequence ID" value="MFL0250364.1"/>
    <property type="molecule type" value="Genomic_DNA"/>
</dbReference>
<evidence type="ECO:0000256" key="1">
    <source>
        <dbReference type="ARBA" id="ARBA00003238"/>
    </source>
</evidence>
<keyword evidence="4" id="KW-1185">Reference proteome</keyword>
<sequence length="282" mass="31545">MEKIALITDTTADLSEEVINKYGINVLSFRIIYSDKEYKDKVDITAEEVYRNFKFEIPTSSMPALQDMEDLYDKLEREGYTHAIAITLSTGLSGIFNGLKLTAENHKNIKSFIYDSKSVSLGEGVLVEECAKLIQEGKSFDEIVKEVPLIKKRIHMFFVVGTLEYLKKGGRIGKIAGTIGQFLNIKPIIGIDEEGCYYSYDKVRGRKQSLNRIYEIAKDIISKGKCNVYIAHGDAEEEAHDLFKKVKMLPNVVNLYFGGCVTPVIGVHSGPGSLGIVLLELE</sequence>
<dbReference type="InterPro" id="IPR050270">
    <property type="entry name" value="DegV_domain_contain"/>
</dbReference>
<dbReference type="InterPro" id="IPR043168">
    <property type="entry name" value="DegV_C"/>
</dbReference>
<comment type="function">
    <text evidence="1">May bind long-chain fatty acids, such as palmitate, and may play a role in lipid transport or fatty acid metabolism.</text>
</comment>
<dbReference type="InterPro" id="IPR003797">
    <property type="entry name" value="DegV"/>
</dbReference>